<evidence type="ECO:0000259" key="7">
    <source>
        <dbReference type="Pfam" id="PF14322"/>
    </source>
</evidence>
<dbReference type="AlphaFoldDB" id="A0A4Q1DB61"/>
<gene>
    <name evidence="8" type="ORF">ESB13_07590</name>
</gene>
<feature type="domain" description="RagB/SusD" evidence="6">
    <location>
        <begin position="265"/>
        <end position="514"/>
    </location>
</feature>
<comment type="caution">
    <text evidence="8">The sequence shown here is derived from an EMBL/GenBank/DDBJ whole genome shotgun (WGS) entry which is preliminary data.</text>
</comment>
<evidence type="ECO:0000256" key="3">
    <source>
        <dbReference type="ARBA" id="ARBA00022729"/>
    </source>
</evidence>
<keyword evidence="9" id="KW-1185">Reference proteome</keyword>
<evidence type="ECO:0000313" key="9">
    <source>
        <dbReference type="Proteomes" id="UP000290545"/>
    </source>
</evidence>
<feature type="domain" description="SusD-like N-terminal" evidence="7">
    <location>
        <begin position="96"/>
        <end position="223"/>
    </location>
</feature>
<dbReference type="EMBL" id="SDHZ01000001">
    <property type="protein sequence ID" value="RXK86657.1"/>
    <property type="molecule type" value="Genomic_DNA"/>
</dbReference>
<evidence type="ECO:0000256" key="2">
    <source>
        <dbReference type="ARBA" id="ARBA00006275"/>
    </source>
</evidence>
<dbReference type="CDD" id="cd08977">
    <property type="entry name" value="SusD"/>
    <property type="match status" value="1"/>
</dbReference>
<dbReference type="Proteomes" id="UP000290545">
    <property type="component" value="Unassembled WGS sequence"/>
</dbReference>
<dbReference type="Pfam" id="PF07980">
    <property type="entry name" value="SusD_RagB"/>
    <property type="match status" value="1"/>
</dbReference>
<dbReference type="InterPro" id="IPR033985">
    <property type="entry name" value="SusD-like_N"/>
</dbReference>
<keyword evidence="5" id="KW-0998">Cell outer membrane</keyword>
<comment type="similarity">
    <text evidence="2">Belongs to the SusD family.</text>
</comment>
<keyword evidence="4" id="KW-0472">Membrane</keyword>
<keyword evidence="3" id="KW-0732">Signal</keyword>
<dbReference type="OrthoDB" id="5694214at2"/>
<dbReference type="InterPro" id="IPR011990">
    <property type="entry name" value="TPR-like_helical_dom_sf"/>
</dbReference>
<dbReference type="SUPFAM" id="SSF48452">
    <property type="entry name" value="TPR-like"/>
    <property type="match status" value="1"/>
</dbReference>
<accession>A0A4Q1DB61</accession>
<reference evidence="8 9" key="1">
    <citation type="submission" date="2019-01" db="EMBL/GenBank/DDBJ databases">
        <title>Filimonas sp. strain TTM-71.</title>
        <authorList>
            <person name="Chen W.-M."/>
        </authorList>
    </citation>
    <scope>NUCLEOTIDE SEQUENCE [LARGE SCALE GENOMIC DNA]</scope>
    <source>
        <strain evidence="8 9">TTM-71</strain>
    </source>
</reference>
<name>A0A4Q1DB61_9BACT</name>
<comment type="subcellular location">
    <subcellularLocation>
        <location evidence="1">Cell outer membrane</location>
    </subcellularLocation>
</comment>
<evidence type="ECO:0000259" key="6">
    <source>
        <dbReference type="Pfam" id="PF07980"/>
    </source>
</evidence>
<dbReference type="RefSeq" id="WP_129002404.1">
    <property type="nucleotide sequence ID" value="NZ_SDHZ01000001.1"/>
</dbReference>
<proteinExistence type="inferred from homology"/>
<organism evidence="8 9">
    <name type="scientific">Filimonas effusa</name>
    <dbReference type="NCBI Taxonomy" id="2508721"/>
    <lineage>
        <taxon>Bacteria</taxon>
        <taxon>Pseudomonadati</taxon>
        <taxon>Bacteroidota</taxon>
        <taxon>Chitinophagia</taxon>
        <taxon>Chitinophagales</taxon>
        <taxon>Chitinophagaceae</taxon>
        <taxon>Filimonas</taxon>
    </lineage>
</organism>
<evidence type="ECO:0000256" key="1">
    <source>
        <dbReference type="ARBA" id="ARBA00004442"/>
    </source>
</evidence>
<sequence>MKKFLYYIPLALMAGSCNKQLDLVNPNVPTITVYWRDAADAMAGTTAIYNSLIQDGTYMRMYPALNDGRGDDFYGDSPWGDLVQVGSFVIPTTSGPIAWVWGAHYQLVWRSNQVLENVPKITMDEALKTRLLGQAHFLRGLAYFNLACMYKIVPVITAPPASSTEFYPATAKEDVLWKQITDDFAAAKEMLPVTYAGLSGPDAGQTGRATRGAAAGMLGKAYLYRKNWQEAANEFQKIINGDYGTYSLMADYRDNFKEINENNAESLFEVQFGQPDQVGGTVMNYGGEPNANWKQVSSTGRTYAMDGYGYSDFLPSRWIYNEYKKEKTTDGKSDPRLLATIASYEPDDNSTQVYGRAWPHAQTAIYPRKYTHDGLNWPGNDDQENSGINYRVLRFADVLLMHAEALNELNRTAEAYPFIQRVRTRAKLPDLATVRPGMTQVQMRDQLAHERALEFAIESIRINDIIRWGWLYDAGKLAELKTHDNDFNTWKAGKEYLPIPQGELDTNPNLSPNPAN</sequence>
<dbReference type="GO" id="GO:0009279">
    <property type="term" value="C:cell outer membrane"/>
    <property type="evidence" value="ECO:0007669"/>
    <property type="project" value="UniProtKB-SubCell"/>
</dbReference>
<evidence type="ECO:0000313" key="8">
    <source>
        <dbReference type="EMBL" id="RXK86657.1"/>
    </source>
</evidence>
<evidence type="ECO:0000256" key="5">
    <source>
        <dbReference type="ARBA" id="ARBA00023237"/>
    </source>
</evidence>
<dbReference type="Pfam" id="PF14322">
    <property type="entry name" value="SusD-like_3"/>
    <property type="match status" value="1"/>
</dbReference>
<dbReference type="PROSITE" id="PS51257">
    <property type="entry name" value="PROKAR_LIPOPROTEIN"/>
    <property type="match status" value="1"/>
</dbReference>
<dbReference type="InterPro" id="IPR012944">
    <property type="entry name" value="SusD_RagB_dom"/>
</dbReference>
<protein>
    <submittedName>
        <fullName evidence="8">RagB/SusD family nutrient uptake outer membrane protein</fullName>
    </submittedName>
</protein>
<evidence type="ECO:0000256" key="4">
    <source>
        <dbReference type="ARBA" id="ARBA00023136"/>
    </source>
</evidence>
<dbReference type="Gene3D" id="1.25.40.390">
    <property type="match status" value="1"/>
</dbReference>